<evidence type="ECO:0000313" key="1">
    <source>
        <dbReference type="EMBL" id="KAI4305748.1"/>
    </source>
</evidence>
<sequence length="73" mass="8130">MLVAREALIAVRSKKVPRVTILKRSRPTLHSLSTVITRRKLAQVVAAISAVRRTWSRNNLSLVPVSTQVGIEE</sequence>
<comment type="caution">
    <text evidence="1">The sequence shown here is derived from an EMBL/GenBank/DDBJ whole genome shotgun (WGS) entry which is preliminary data.</text>
</comment>
<reference evidence="1 2" key="1">
    <citation type="journal article" date="2022" name="DNA Res.">
        <title>Chromosomal-level genome assembly of the orchid tree Bauhinia variegata (Leguminosae; Cercidoideae) supports the allotetraploid origin hypothesis of Bauhinia.</title>
        <authorList>
            <person name="Zhong Y."/>
            <person name="Chen Y."/>
            <person name="Zheng D."/>
            <person name="Pang J."/>
            <person name="Liu Y."/>
            <person name="Luo S."/>
            <person name="Meng S."/>
            <person name="Qian L."/>
            <person name="Wei D."/>
            <person name="Dai S."/>
            <person name="Zhou R."/>
        </authorList>
    </citation>
    <scope>NUCLEOTIDE SEQUENCE [LARGE SCALE GENOMIC DNA]</scope>
    <source>
        <strain evidence="1">BV-YZ2020</strain>
    </source>
</reference>
<protein>
    <submittedName>
        <fullName evidence="1">Uncharacterized protein</fullName>
    </submittedName>
</protein>
<gene>
    <name evidence="1" type="ORF">L6164_029096</name>
</gene>
<name>A0ACB9L860_BAUVA</name>
<organism evidence="1 2">
    <name type="scientific">Bauhinia variegata</name>
    <name type="common">Purple orchid tree</name>
    <name type="synonym">Phanera variegata</name>
    <dbReference type="NCBI Taxonomy" id="167791"/>
    <lineage>
        <taxon>Eukaryota</taxon>
        <taxon>Viridiplantae</taxon>
        <taxon>Streptophyta</taxon>
        <taxon>Embryophyta</taxon>
        <taxon>Tracheophyta</taxon>
        <taxon>Spermatophyta</taxon>
        <taxon>Magnoliopsida</taxon>
        <taxon>eudicotyledons</taxon>
        <taxon>Gunneridae</taxon>
        <taxon>Pentapetalae</taxon>
        <taxon>rosids</taxon>
        <taxon>fabids</taxon>
        <taxon>Fabales</taxon>
        <taxon>Fabaceae</taxon>
        <taxon>Cercidoideae</taxon>
        <taxon>Cercideae</taxon>
        <taxon>Bauhiniinae</taxon>
        <taxon>Bauhinia</taxon>
    </lineage>
</organism>
<accession>A0ACB9L860</accession>
<dbReference type="Proteomes" id="UP000828941">
    <property type="component" value="Chromosome 12"/>
</dbReference>
<evidence type="ECO:0000313" key="2">
    <source>
        <dbReference type="Proteomes" id="UP000828941"/>
    </source>
</evidence>
<keyword evidence="2" id="KW-1185">Reference proteome</keyword>
<dbReference type="EMBL" id="CM039437">
    <property type="protein sequence ID" value="KAI4305748.1"/>
    <property type="molecule type" value="Genomic_DNA"/>
</dbReference>
<proteinExistence type="predicted"/>